<keyword evidence="2" id="KW-1003">Cell membrane</keyword>
<proteinExistence type="predicted"/>
<accession>A0A4Y6U9H7</accession>
<dbReference type="OrthoDB" id="8005649at2"/>
<protein>
    <submittedName>
        <fullName evidence="7">FUSC family protein</fullName>
    </submittedName>
</protein>
<keyword evidence="8" id="KW-1185">Reference proteome</keyword>
<dbReference type="GO" id="GO:0022857">
    <property type="term" value="F:transmembrane transporter activity"/>
    <property type="evidence" value="ECO:0007669"/>
    <property type="project" value="InterPro"/>
</dbReference>
<dbReference type="KEGG" id="swf:E3E12_02215"/>
<evidence type="ECO:0000256" key="6">
    <source>
        <dbReference type="SAM" id="Phobius"/>
    </source>
</evidence>
<dbReference type="AlphaFoldDB" id="A0A4Y6U9H7"/>
<dbReference type="PANTHER" id="PTHR30509">
    <property type="entry name" value="P-HYDROXYBENZOIC ACID EFFLUX PUMP SUBUNIT-RELATED"/>
    <property type="match status" value="1"/>
</dbReference>
<organism evidence="7 8">
    <name type="scientific">Formicincola oecophyllae</name>
    <dbReference type="NCBI Taxonomy" id="2558361"/>
    <lineage>
        <taxon>Bacteria</taxon>
        <taxon>Pseudomonadati</taxon>
        <taxon>Pseudomonadota</taxon>
        <taxon>Alphaproteobacteria</taxon>
        <taxon>Acetobacterales</taxon>
        <taxon>Acetobacteraceae</taxon>
        <taxon>Formicincola</taxon>
    </lineage>
</organism>
<comment type="subcellular location">
    <subcellularLocation>
        <location evidence="1">Cell membrane</location>
        <topology evidence="1">Multi-pass membrane protein</topology>
    </subcellularLocation>
</comment>
<keyword evidence="3 6" id="KW-0812">Transmembrane</keyword>
<name>A0A4Y6U9H7_9PROT</name>
<feature type="transmembrane region" description="Helical" evidence="6">
    <location>
        <begin position="131"/>
        <end position="149"/>
    </location>
</feature>
<evidence type="ECO:0000256" key="4">
    <source>
        <dbReference type="ARBA" id="ARBA00022989"/>
    </source>
</evidence>
<evidence type="ECO:0000313" key="8">
    <source>
        <dbReference type="Proteomes" id="UP000318709"/>
    </source>
</evidence>
<feature type="transmembrane region" description="Helical" evidence="6">
    <location>
        <begin position="106"/>
        <end position="125"/>
    </location>
</feature>
<dbReference type="GO" id="GO:0005886">
    <property type="term" value="C:plasma membrane"/>
    <property type="evidence" value="ECO:0007669"/>
    <property type="project" value="UniProtKB-SubCell"/>
</dbReference>
<evidence type="ECO:0000256" key="3">
    <source>
        <dbReference type="ARBA" id="ARBA00022692"/>
    </source>
</evidence>
<feature type="transmembrane region" description="Helical" evidence="6">
    <location>
        <begin position="156"/>
        <end position="173"/>
    </location>
</feature>
<keyword evidence="5 6" id="KW-0472">Membrane</keyword>
<evidence type="ECO:0000256" key="1">
    <source>
        <dbReference type="ARBA" id="ARBA00004651"/>
    </source>
</evidence>
<dbReference type="EMBL" id="CP038231">
    <property type="protein sequence ID" value="QDH13208.1"/>
    <property type="molecule type" value="Genomic_DNA"/>
</dbReference>
<dbReference type="Pfam" id="PF04632">
    <property type="entry name" value="FUSC"/>
    <property type="match status" value="1"/>
</dbReference>
<evidence type="ECO:0000313" key="7">
    <source>
        <dbReference type="EMBL" id="QDH13208.1"/>
    </source>
</evidence>
<reference evidence="7 8" key="1">
    <citation type="submission" date="2019-03" db="EMBL/GenBank/DDBJ databases">
        <title>The complete genome sequence of Swingsia_sp. F3b2 LMG30590(T).</title>
        <authorList>
            <person name="Chua K.-O."/>
            <person name="Chan K.-G."/>
            <person name="See-Too W.-S."/>
        </authorList>
    </citation>
    <scope>NUCLEOTIDE SEQUENCE [LARGE SCALE GENOMIC DNA]</scope>
    <source>
        <strain evidence="7 8">F3b2</strain>
    </source>
</reference>
<dbReference type="Proteomes" id="UP000318709">
    <property type="component" value="Chromosome"/>
</dbReference>
<sequence>MPNKARTLDDGGLQAAMAFTTHLNAPTTHSALKKMLEALQACFKPWAWLLAPSWPNVLFAVRTTAAALLALGLAMYMELDSPGWTCITVWAVAAPSRGETVSKARWRLMGTALGTTMALTFTALLPQAPWLFFPTLAGWAGICAGMSTLSSNFRAYAWSLSGYTCAIIALDAAPNANHVFSFACGRATYVVLGIVCEAILGSVFSIDRASQALRATTKNLQNILSGLNLIIRDVMINQPGTEDAMEREIGAVITLGRRLEFAGLEMGPYTHAIDHARAMLAAVMMILTRCFGLALRLRALGRGTLPDHPITAALQQLLAEAKMDLLHGDVAPLLADIRQVRSLCAQDHLTSDETPEARVIRTGLADMLGDLELAIAEFSAIEHARPHVPEQDKFRFKHALWRDPVQALSNGVRAFLVVLASALIYEVTSWSMGMRLVTMVSVISCLFAPRDDARAGSFSFVKGTICATLAGWLLVFVLLPMTSVYEAYALALGSMMVLGGLARANPATADAAAAYGFMLTLVYSPNNQMLTNELQYFNMASALIASALMSFMAFHIIWPFDTRVVLKRALRHIILDVVHLASAPMASPIAWSSRLARRRALQHAERVWIMHGMDRFARIANRLHAQGTYVPLQLQADILNGTLAALTLGMNVMRLKSALQPITPALPPAVVARCKSLLRALAALGRFRTRPQREAALLHAEERAVAATKAAQNALEVETQPLVRRTLTDILAACVLIETLLKSWESFFKVQYSLVGPAPITP</sequence>
<dbReference type="PANTHER" id="PTHR30509:SF40">
    <property type="entry name" value="BLR3852 PROTEIN"/>
    <property type="match status" value="1"/>
</dbReference>
<dbReference type="RefSeq" id="WP_141442870.1">
    <property type="nucleotide sequence ID" value="NZ_CP038231.1"/>
</dbReference>
<keyword evidence="4 6" id="KW-1133">Transmembrane helix</keyword>
<feature type="transmembrane region" description="Helical" evidence="6">
    <location>
        <begin position="536"/>
        <end position="558"/>
    </location>
</feature>
<evidence type="ECO:0000256" key="5">
    <source>
        <dbReference type="ARBA" id="ARBA00023136"/>
    </source>
</evidence>
<feature type="transmembrane region" description="Helical" evidence="6">
    <location>
        <begin position="507"/>
        <end position="524"/>
    </location>
</feature>
<feature type="transmembrane region" description="Helical" evidence="6">
    <location>
        <begin position="179"/>
        <end position="204"/>
    </location>
</feature>
<dbReference type="InterPro" id="IPR006726">
    <property type="entry name" value="PHBA_efflux_AaeB/fusaric-R"/>
</dbReference>
<evidence type="ECO:0000256" key="2">
    <source>
        <dbReference type="ARBA" id="ARBA00022475"/>
    </source>
</evidence>
<gene>
    <name evidence="7" type="ORF">E3E12_02215</name>
</gene>